<evidence type="ECO:0000256" key="8">
    <source>
        <dbReference type="ARBA" id="ARBA00023273"/>
    </source>
</evidence>
<feature type="coiled-coil region" evidence="10">
    <location>
        <begin position="157"/>
        <end position="184"/>
    </location>
</feature>
<keyword evidence="6" id="KW-0969">Cilium</keyword>
<evidence type="ECO:0000256" key="4">
    <source>
        <dbReference type="ARBA" id="ARBA00022846"/>
    </source>
</evidence>
<dbReference type="Pfam" id="PF05914">
    <property type="entry name" value="RIB43A"/>
    <property type="match status" value="1"/>
</dbReference>
<protein>
    <submittedName>
        <fullName evidence="12">RIB43A-like with coiled-coils protein 2</fullName>
    </submittedName>
</protein>
<keyword evidence="7" id="KW-0206">Cytoskeleton</keyword>
<name>A0ABM1MMI4_NICVS</name>
<comment type="similarity">
    <text evidence="2">Belongs to the RIB43A family.</text>
</comment>
<accession>A0ABM1MMI4</accession>
<dbReference type="PANTHER" id="PTHR14517">
    <property type="entry name" value="RIB43A-RELATED"/>
    <property type="match status" value="1"/>
</dbReference>
<sequence>MLNFDLMSDQDRREAAAIERRRALDEERKKRIFNPKYRISLDYAALDEQVEQKRKQKEEERQRDIQFEEQLAQYSEISKELEKQEKTERKKLAQEINTFRLNFQKLQDRREYDLNDPNTYKAIPARLYDDDPRCGVSSAQKFEGEDLYSKERAAIQREQLKAFLDQQTAEKEAAEKDRIDAENAYKAALMARDQRAVELSNLENECRKRLNKACSEYNRALADERAFKDAEKSKQELQDTMAHKYNVLMSDMMLENVDTASNLGPNRKVATQFKGMTAAQKANFIAAQKAQILEGKEKKLQEKRLEQDYDEYVSNLQKTICAMDNEIARQQRQLNKQVAEENKRLSIEQKNHQQYLKRIVYTNKPTAAYYDQFNRTAR</sequence>
<evidence type="ECO:0000256" key="9">
    <source>
        <dbReference type="ARBA" id="ARBA00046435"/>
    </source>
</evidence>
<evidence type="ECO:0000256" key="6">
    <source>
        <dbReference type="ARBA" id="ARBA00023069"/>
    </source>
</evidence>
<dbReference type="InterPro" id="IPR008805">
    <property type="entry name" value="RIB43A"/>
</dbReference>
<feature type="coiled-coil region" evidence="10">
    <location>
        <begin position="43"/>
        <end position="109"/>
    </location>
</feature>
<comment type="subunit">
    <text evidence="9">Microtubule inner protein component of sperm flagellar doublet microtubules.</text>
</comment>
<proteinExistence type="inferred from homology"/>
<dbReference type="PANTHER" id="PTHR14517:SF6">
    <property type="entry name" value="RE41410P"/>
    <property type="match status" value="1"/>
</dbReference>
<evidence type="ECO:0000256" key="2">
    <source>
        <dbReference type="ARBA" id="ARBA00006875"/>
    </source>
</evidence>
<dbReference type="RefSeq" id="XP_017775784.1">
    <property type="nucleotide sequence ID" value="XM_017920295.1"/>
</dbReference>
<evidence type="ECO:0000256" key="3">
    <source>
        <dbReference type="ARBA" id="ARBA00022490"/>
    </source>
</evidence>
<evidence type="ECO:0000256" key="10">
    <source>
        <dbReference type="SAM" id="Coils"/>
    </source>
</evidence>
<dbReference type="Proteomes" id="UP000695000">
    <property type="component" value="Unplaced"/>
</dbReference>
<gene>
    <name evidence="12" type="primary">LOC108562087</name>
</gene>
<evidence type="ECO:0000256" key="5">
    <source>
        <dbReference type="ARBA" id="ARBA00023054"/>
    </source>
</evidence>
<keyword evidence="3" id="KW-0963">Cytoplasm</keyword>
<evidence type="ECO:0000256" key="7">
    <source>
        <dbReference type="ARBA" id="ARBA00023212"/>
    </source>
</evidence>
<evidence type="ECO:0000313" key="11">
    <source>
        <dbReference type="Proteomes" id="UP000695000"/>
    </source>
</evidence>
<comment type="subcellular location">
    <subcellularLocation>
        <location evidence="1">Cytoplasm</location>
        <location evidence="1">Cytoskeleton</location>
        <location evidence="1">Flagellum axoneme</location>
    </subcellularLocation>
</comment>
<evidence type="ECO:0000313" key="12">
    <source>
        <dbReference type="RefSeq" id="XP_017775784.1"/>
    </source>
</evidence>
<keyword evidence="11" id="KW-1185">Reference proteome</keyword>
<keyword evidence="4" id="KW-0282">Flagellum</keyword>
<evidence type="ECO:0000256" key="1">
    <source>
        <dbReference type="ARBA" id="ARBA00004611"/>
    </source>
</evidence>
<keyword evidence="8" id="KW-0966">Cell projection</keyword>
<keyword evidence="5 10" id="KW-0175">Coiled coil</keyword>
<reference evidence="12" key="1">
    <citation type="submission" date="2025-08" db="UniProtKB">
        <authorList>
            <consortium name="RefSeq"/>
        </authorList>
    </citation>
    <scope>IDENTIFICATION</scope>
    <source>
        <tissue evidence="12">Whole Larva</tissue>
    </source>
</reference>
<organism evidence="11 12">
    <name type="scientific">Nicrophorus vespilloides</name>
    <name type="common">Boreal carrion beetle</name>
    <dbReference type="NCBI Taxonomy" id="110193"/>
    <lineage>
        <taxon>Eukaryota</taxon>
        <taxon>Metazoa</taxon>
        <taxon>Ecdysozoa</taxon>
        <taxon>Arthropoda</taxon>
        <taxon>Hexapoda</taxon>
        <taxon>Insecta</taxon>
        <taxon>Pterygota</taxon>
        <taxon>Neoptera</taxon>
        <taxon>Endopterygota</taxon>
        <taxon>Coleoptera</taxon>
        <taxon>Polyphaga</taxon>
        <taxon>Staphyliniformia</taxon>
        <taxon>Silphidae</taxon>
        <taxon>Nicrophorinae</taxon>
        <taxon>Nicrophorus</taxon>
    </lineage>
</organism>
<dbReference type="GeneID" id="108562087"/>